<evidence type="ECO:0000313" key="2">
    <source>
        <dbReference type="EMBL" id="TIC86216.1"/>
    </source>
</evidence>
<proteinExistence type="predicted"/>
<evidence type="ECO:0000256" key="1">
    <source>
        <dbReference type="SAM" id="Phobius"/>
    </source>
</evidence>
<keyword evidence="1" id="KW-0812">Transmembrane</keyword>
<feature type="transmembrane region" description="Helical" evidence="1">
    <location>
        <begin position="12"/>
        <end position="40"/>
    </location>
</feature>
<comment type="caution">
    <text evidence="2">The sequence shown here is derived from an EMBL/GenBank/DDBJ whole genome shotgun (WGS) entry which is preliminary data.</text>
</comment>
<evidence type="ECO:0000313" key="3">
    <source>
        <dbReference type="Proteomes" id="UP000308891"/>
    </source>
</evidence>
<accession>A0A4T0V4P2</accession>
<keyword evidence="3" id="KW-1185">Reference proteome</keyword>
<protein>
    <submittedName>
        <fullName evidence="2">Uncharacterized protein</fullName>
    </submittedName>
</protein>
<dbReference type="Proteomes" id="UP000308891">
    <property type="component" value="Unassembled WGS sequence"/>
</dbReference>
<keyword evidence="1" id="KW-0472">Membrane</keyword>
<keyword evidence="1" id="KW-1133">Transmembrane helix</keyword>
<dbReference type="AlphaFoldDB" id="A0A4T0V4P2"/>
<reference evidence="2 3" key="1">
    <citation type="submission" date="2019-04" db="EMBL/GenBank/DDBJ databases">
        <title>Crenobacter sp. nov.</title>
        <authorList>
            <person name="Shi S."/>
        </authorList>
    </citation>
    <scope>NUCLEOTIDE SEQUENCE [LARGE SCALE GENOMIC DNA]</scope>
    <source>
        <strain evidence="2 3">GY 70310</strain>
    </source>
</reference>
<organism evidence="2 3">
    <name type="scientific">Crenobacter intestini</name>
    <dbReference type="NCBI Taxonomy" id="2563443"/>
    <lineage>
        <taxon>Bacteria</taxon>
        <taxon>Pseudomonadati</taxon>
        <taxon>Pseudomonadota</taxon>
        <taxon>Betaproteobacteria</taxon>
        <taxon>Neisseriales</taxon>
        <taxon>Neisseriaceae</taxon>
        <taxon>Crenobacter</taxon>
    </lineage>
</organism>
<dbReference type="EMBL" id="STGJ01000002">
    <property type="protein sequence ID" value="TIC86216.1"/>
    <property type="molecule type" value="Genomic_DNA"/>
</dbReference>
<gene>
    <name evidence="2" type="ORF">E5K04_03710</name>
</gene>
<dbReference type="RefSeq" id="WP_136551562.1">
    <property type="nucleotide sequence ID" value="NZ_STGJ01000002.1"/>
</dbReference>
<sequence>MKPDSRFYFTGSAVLTLFFLLTGQWLLLVLPFFVMLYGVFVADREQYEAMDEMAMQMLVPQASRPAMLSHERFECHELLFVHAGCPVYRYLYARQVRWALAGAAGEVECEGDAITVFPGFVYQRSPA</sequence>
<dbReference type="OrthoDB" id="8594261at2"/>
<name>A0A4T0V4P2_9NEIS</name>